<evidence type="ECO:0000313" key="3">
    <source>
        <dbReference type="Proteomes" id="UP000199138"/>
    </source>
</evidence>
<dbReference type="AlphaFoldDB" id="A0A1I7HTF2"/>
<feature type="coiled-coil region" evidence="1">
    <location>
        <begin position="62"/>
        <end position="92"/>
    </location>
</feature>
<dbReference type="STRING" id="1224947.SAMN05216480_1113"/>
<keyword evidence="1" id="KW-0175">Coiled coil</keyword>
<evidence type="ECO:0008006" key="4">
    <source>
        <dbReference type="Google" id="ProtNLM"/>
    </source>
</evidence>
<dbReference type="Gene3D" id="1.20.58.430">
    <property type="entry name" value="Type IV secretion system, VirB5-domain"/>
    <property type="match status" value="1"/>
</dbReference>
<keyword evidence="3" id="KW-1185">Reference proteome</keyword>
<accession>A0A1I7HTF2</accession>
<gene>
    <name evidence="2" type="ORF">SAMN05216480_1113</name>
</gene>
<evidence type="ECO:0000313" key="2">
    <source>
        <dbReference type="EMBL" id="SFU64005.1"/>
    </source>
</evidence>
<proteinExistence type="predicted"/>
<dbReference type="InterPro" id="IPR023220">
    <property type="entry name" value="T4SS_VirB5-domain"/>
</dbReference>
<evidence type="ECO:0000256" key="1">
    <source>
        <dbReference type="SAM" id="Coils"/>
    </source>
</evidence>
<dbReference type="Proteomes" id="UP000199138">
    <property type="component" value="Unassembled WGS sequence"/>
</dbReference>
<sequence>MNAVKKILYNNTKGVIRSWLGAWLVIALLLLPGGATSQGMPVYDNTNFISLAKQLIESAKQTSQLLKTVEFLKQQKENLEKVNNVLNQLDAVSGLIANQQELQQLVQNDLSEILSSPYITSEEAGRITASFQSIVDQAQISLDYVQQILSSDFLKMDDGQRAEVLQEQEQQSRERVAEVEAKTRRYKQIISFRKLQDKVNNREAED</sequence>
<reference evidence="2 3" key="1">
    <citation type="submission" date="2016-10" db="EMBL/GenBank/DDBJ databases">
        <authorList>
            <person name="de Groot N.N."/>
        </authorList>
    </citation>
    <scope>NUCLEOTIDE SEQUENCE [LARGE SCALE GENOMIC DNA]</scope>
    <source>
        <strain evidence="2 3">CGMCC 1.12333</strain>
    </source>
</reference>
<organism evidence="2 3">
    <name type="scientific">Pustulibacterium marinum</name>
    <dbReference type="NCBI Taxonomy" id="1224947"/>
    <lineage>
        <taxon>Bacteria</taxon>
        <taxon>Pseudomonadati</taxon>
        <taxon>Bacteroidota</taxon>
        <taxon>Flavobacteriia</taxon>
        <taxon>Flavobacteriales</taxon>
        <taxon>Flavobacteriaceae</taxon>
        <taxon>Pustulibacterium</taxon>
    </lineage>
</organism>
<name>A0A1I7HTF2_9FLAO</name>
<dbReference type="EMBL" id="FPBK01000011">
    <property type="protein sequence ID" value="SFU64005.1"/>
    <property type="molecule type" value="Genomic_DNA"/>
</dbReference>
<dbReference type="RefSeq" id="WP_394331594.1">
    <property type="nucleotide sequence ID" value="NZ_FPBK01000011.1"/>
</dbReference>
<protein>
    <recommendedName>
        <fullName evidence="4">Conjugal transfer protein</fullName>
    </recommendedName>
</protein>